<keyword evidence="9 14" id="KW-0520">NAD</keyword>
<evidence type="ECO:0000256" key="9">
    <source>
        <dbReference type="ARBA" id="ARBA00023027"/>
    </source>
</evidence>
<dbReference type="NCBIfam" id="TIGR01962">
    <property type="entry name" value="NuoD"/>
    <property type="match status" value="1"/>
</dbReference>
<dbReference type="OrthoDB" id="9801496at2"/>
<dbReference type="GO" id="GO:0005886">
    <property type="term" value="C:plasma membrane"/>
    <property type="evidence" value="ECO:0007669"/>
    <property type="project" value="UniProtKB-SubCell"/>
</dbReference>
<dbReference type="PANTHER" id="PTHR11993:SF45">
    <property type="entry name" value="NADH-QUINONE OXIDOREDUCTASE SUBUNIT C_D"/>
    <property type="match status" value="1"/>
</dbReference>
<proteinExistence type="inferred from homology"/>
<dbReference type="HAMAP" id="MF_01358">
    <property type="entry name" value="NDH1_NuoD"/>
    <property type="match status" value="1"/>
</dbReference>
<dbReference type="GO" id="GO:0050136">
    <property type="term" value="F:NADH dehydrogenase (quinone) (non-electrogenic) activity"/>
    <property type="evidence" value="ECO:0007669"/>
    <property type="project" value="UniProtKB-UniRule"/>
</dbReference>
<evidence type="ECO:0000256" key="14">
    <source>
        <dbReference type="HAMAP-Rule" id="MF_01357"/>
    </source>
</evidence>
<evidence type="ECO:0000256" key="5">
    <source>
        <dbReference type="ARBA" id="ARBA00022475"/>
    </source>
</evidence>
<keyword evidence="8 14" id="KW-1278">Translocase</keyword>
<dbReference type="PANTHER" id="PTHR11993">
    <property type="entry name" value="NADH-UBIQUINONE OXIDOREDUCTASE 49 KDA SUBUNIT"/>
    <property type="match status" value="1"/>
</dbReference>
<feature type="domain" description="NADH:ubiquinone oxidoreductase 30kDa subunit" evidence="16">
    <location>
        <begin position="31"/>
        <end position="153"/>
    </location>
</feature>
<dbReference type="NCBIfam" id="NF004739">
    <property type="entry name" value="PRK06075.1"/>
    <property type="match status" value="1"/>
</dbReference>
<dbReference type="InterPro" id="IPR022885">
    <property type="entry name" value="NDH1_su_D/H"/>
</dbReference>
<keyword evidence="12" id="KW-0511">Multifunctional enzyme</keyword>
<evidence type="ECO:0000256" key="7">
    <source>
        <dbReference type="ARBA" id="ARBA00022719"/>
    </source>
</evidence>
<comment type="catalytic activity">
    <reaction evidence="13 14">
        <text>a quinone + NADH + 5 H(+)(in) = a quinol + NAD(+) + 4 H(+)(out)</text>
        <dbReference type="Rhea" id="RHEA:57888"/>
        <dbReference type="ChEBI" id="CHEBI:15378"/>
        <dbReference type="ChEBI" id="CHEBI:24646"/>
        <dbReference type="ChEBI" id="CHEBI:57540"/>
        <dbReference type="ChEBI" id="CHEBI:57945"/>
        <dbReference type="ChEBI" id="CHEBI:132124"/>
    </reaction>
</comment>
<evidence type="ECO:0000256" key="6">
    <source>
        <dbReference type="ARBA" id="ARBA00022519"/>
    </source>
</evidence>
<dbReference type="GO" id="GO:0048038">
    <property type="term" value="F:quinone binding"/>
    <property type="evidence" value="ECO:0007669"/>
    <property type="project" value="UniProtKB-KW"/>
</dbReference>
<dbReference type="PROSITE" id="PS00535">
    <property type="entry name" value="COMPLEX1_49K"/>
    <property type="match status" value="1"/>
</dbReference>
<reference evidence="18 19" key="1">
    <citation type="submission" date="2016-10" db="EMBL/GenBank/DDBJ databases">
        <authorList>
            <person name="de Groot N.N."/>
        </authorList>
    </citation>
    <scope>NUCLEOTIDE SEQUENCE [LARGE SCALE GENOMIC DNA]</scope>
    <source>
        <strain evidence="18 19">Nm22</strain>
    </source>
</reference>
<feature type="domain" description="NADH-quinone oxidoreductase subunit D" evidence="17">
    <location>
        <begin position="300"/>
        <end position="570"/>
    </location>
</feature>
<dbReference type="AlphaFoldDB" id="A0A1H8HXT7"/>
<evidence type="ECO:0000256" key="13">
    <source>
        <dbReference type="ARBA" id="ARBA00047712"/>
    </source>
</evidence>
<dbReference type="InterPro" id="IPR001135">
    <property type="entry name" value="NADH_Q_OxRdtase_suD"/>
</dbReference>
<dbReference type="EC" id="7.1.1.-" evidence="14"/>
<evidence type="ECO:0000256" key="11">
    <source>
        <dbReference type="ARBA" id="ARBA00023136"/>
    </source>
</evidence>
<evidence type="ECO:0000256" key="8">
    <source>
        <dbReference type="ARBA" id="ARBA00022967"/>
    </source>
</evidence>
<protein>
    <recommendedName>
        <fullName evidence="14 15">Multifunctional fusion protein</fullName>
    </recommendedName>
    <domain>
        <recommendedName>
            <fullName evidence="14">NADH-quinone oxidoreductase subunit C</fullName>
            <ecNumber evidence="14">7.1.1.-</ecNumber>
        </recommendedName>
        <alternativeName>
            <fullName evidence="14">NADH dehydrogenase I subunit C</fullName>
        </alternativeName>
        <alternativeName>
            <fullName evidence="14">NDH-1 subunit C</fullName>
        </alternativeName>
    </domain>
    <domain>
        <recommendedName>
            <fullName evidence="15">NADH-quinone oxidoreductase subunit D</fullName>
        </recommendedName>
        <alternativeName>
            <fullName evidence="15">NADH dehydrogenase I subunit D</fullName>
        </alternativeName>
        <alternativeName>
            <fullName evidence="15">NDH-1 subunit D</fullName>
        </alternativeName>
    </domain>
</protein>
<dbReference type="SUPFAM" id="SSF56762">
    <property type="entry name" value="HydB/Nqo4-like"/>
    <property type="match status" value="1"/>
</dbReference>
<comment type="similarity">
    <text evidence="3">In the C-terminal section; belongs to the complex I 49 kDa subunit family.</text>
</comment>
<keyword evidence="6" id="KW-0997">Cell inner membrane</keyword>
<comment type="similarity">
    <text evidence="15">Belongs to the complex I 49 kDa subunit family.</text>
</comment>
<evidence type="ECO:0000256" key="12">
    <source>
        <dbReference type="ARBA" id="ARBA00023268"/>
    </source>
</evidence>
<keyword evidence="10 14" id="KW-0830">Ubiquinone</keyword>
<keyword evidence="4 14" id="KW-0813">Transport</keyword>
<comment type="subcellular location">
    <subcellularLocation>
        <location evidence="2">Cell inner membrane</location>
        <topology evidence="2">Peripheral membrane protein</topology>
    </subcellularLocation>
    <subcellularLocation>
        <location evidence="14">Cell membrane</location>
        <topology evidence="14">Peripheral membrane protein</topology>
        <orientation evidence="14">Cytoplasmic side</orientation>
    </subcellularLocation>
</comment>
<gene>
    <name evidence="14" type="primary">nuoC</name>
    <name evidence="15" type="synonym">nuoD</name>
    <name evidence="18" type="ORF">SAMN05216325_12713</name>
</gene>
<dbReference type="Proteomes" id="UP000199459">
    <property type="component" value="Unassembled WGS sequence"/>
</dbReference>
<comment type="similarity">
    <text evidence="14">Belongs to the complex I 30 kDa subunit family.</text>
</comment>
<accession>A0A1H8HXT7</accession>
<evidence type="ECO:0000259" key="17">
    <source>
        <dbReference type="Pfam" id="PF00346"/>
    </source>
</evidence>
<dbReference type="RefSeq" id="WP_090634308.1">
    <property type="nucleotide sequence ID" value="NZ_FOCP01000027.1"/>
</dbReference>
<name>A0A1H8HXT7_9PROT</name>
<dbReference type="InterPro" id="IPR010218">
    <property type="entry name" value="NADH_DH_suC"/>
</dbReference>
<dbReference type="InterPro" id="IPR001268">
    <property type="entry name" value="NADH_UbQ_OxRdtase_30kDa_su"/>
</dbReference>
<keyword evidence="11 14" id="KW-0472">Membrane</keyword>
<keyword evidence="5 14" id="KW-1003">Cell membrane</keyword>
<dbReference type="InterPro" id="IPR029014">
    <property type="entry name" value="NiFe-Hase_large"/>
</dbReference>
<comment type="function">
    <text evidence="1 14">NDH-1 shuttles electrons from NADH, via FMN and iron-sulfur (Fe-S) centers, to quinones in the respiratory chain. The immediate electron acceptor for the enzyme in this species is believed to be ubiquinone. Couples the redox reaction to proton translocation (for every two electrons transferred, four hydrogen ions are translocated across the cytoplasmic membrane), and thus conserves the redox energy in a proton gradient.</text>
</comment>
<evidence type="ECO:0000256" key="3">
    <source>
        <dbReference type="ARBA" id="ARBA00010019"/>
    </source>
</evidence>
<dbReference type="NCBIfam" id="TIGR01961">
    <property type="entry name" value="NuoC_fam"/>
    <property type="match status" value="1"/>
</dbReference>
<dbReference type="Pfam" id="PF00346">
    <property type="entry name" value="Complex1_49kDa"/>
    <property type="match status" value="1"/>
</dbReference>
<dbReference type="Gene3D" id="1.10.645.10">
    <property type="entry name" value="Cytochrome-c3 Hydrogenase, chain B"/>
    <property type="match status" value="1"/>
</dbReference>
<dbReference type="GO" id="GO:0008137">
    <property type="term" value="F:NADH dehydrogenase (ubiquinone) activity"/>
    <property type="evidence" value="ECO:0007669"/>
    <property type="project" value="InterPro"/>
</dbReference>
<dbReference type="EMBL" id="FOCP01000027">
    <property type="protein sequence ID" value="SEN60696.1"/>
    <property type="molecule type" value="Genomic_DNA"/>
</dbReference>
<dbReference type="SUPFAM" id="SSF143243">
    <property type="entry name" value="Nqo5-like"/>
    <property type="match status" value="1"/>
</dbReference>
<evidence type="ECO:0000259" key="16">
    <source>
        <dbReference type="Pfam" id="PF00329"/>
    </source>
</evidence>
<evidence type="ECO:0000256" key="4">
    <source>
        <dbReference type="ARBA" id="ARBA00022448"/>
    </source>
</evidence>
<dbReference type="Pfam" id="PF00329">
    <property type="entry name" value="Complex1_30kDa"/>
    <property type="match status" value="1"/>
</dbReference>
<keyword evidence="7 14" id="KW-0874">Quinone</keyword>
<dbReference type="STRING" id="917.SAMN05216326_105104"/>
<dbReference type="HAMAP" id="MF_01357">
    <property type="entry name" value="NDH1_NuoC"/>
    <property type="match status" value="1"/>
</dbReference>
<organism evidence="18 19">
    <name type="scientific">Nitrosomonas marina</name>
    <dbReference type="NCBI Taxonomy" id="917"/>
    <lineage>
        <taxon>Bacteria</taxon>
        <taxon>Pseudomonadati</taxon>
        <taxon>Pseudomonadota</taxon>
        <taxon>Betaproteobacteria</taxon>
        <taxon>Nitrosomonadales</taxon>
        <taxon>Nitrosomonadaceae</taxon>
        <taxon>Nitrosomonas</taxon>
    </lineage>
</organism>
<dbReference type="InterPro" id="IPR014029">
    <property type="entry name" value="NADH_UbQ_OxRdtase_49kDa_CS"/>
</dbReference>
<sequence length="570" mass="64966">MTDADAELMSQLATRFNAVIDELPCDSINTVSVAPEQIADTLKFLKYTATPRYEMLFDLSAIDDTERKNRLTVFYQLLSLSGNTDLRIKVHIPSNDPVLPSICSVWQCANWYERELYDMFGINVSDHPNLRRILMPEYWEGHPLRKEHPSRATEMAPYSLPEERYRTIMESYRAEDYHEPGNAEDEITLNIGPTHPGTHGLLRLVVRLEGETIRSVRPEIGFHHRGAEKMAERQTYHSYIPYTDRIDYLSGVQNELPYVLSVEQLAGIEVPERAQVMRVMLCELFRISSHLVWLASYSHDLGALAPPFYTFRDREYLFDVMEMITGGRMHPAFFRIGGVALDLPEGWHTALQAFLKRMPDAVDEYQALLTGNTIMHHRSRGIGILSAQNAIDWGISGPNLRASGVDWDLRKRRPYSGYEHYDFDVPTATEGDSLARAELRLEEIRQSLRIVEQAMTNMPEGPILSDQARYAFARKAATLQDIETLIHHFITVGHGMTFPTGESLFITEAPKGMNGYYVVSNGTEHPYRLRIRTPSFPHMQALALLATGHFLADLFAILGSIDYILADIDR</sequence>
<evidence type="ECO:0000256" key="1">
    <source>
        <dbReference type="ARBA" id="ARBA00002378"/>
    </source>
</evidence>
<evidence type="ECO:0000313" key="18">
    <source>
        <dbReference type="EMBL" id="SEN60696.1"/>
    </source>
</evidence>
<evidence type="ECO:0000256" key="2">
    <source>
        <dbReference type="ARBA" id="ARBA00004417"/>
    </source>
</evidence>
<evidence type="ECO:0000256" key="10">
    <source>
        <dbReference type="ARBA" id="ARBA00023075"/>
    </source>
</evidence>
<dbReference type="GO" id="GO:0051287">
    <property type="term" value="F:NAD binding"/>
    <property type="evidence" value="ECO:0007669"/>
    <property type="project" value="InterPro"/>
</dbReference>
<dbReference type="Gene3D" id="3.30.460.80">
    <property type="entry name" value="NADH:ubiquinone oxidoreductase, 30kDa subunit"/>
    <property type="match status" value="1"/>
</dbReference>
<evidence type="ECO:0000256" key="15">
    <source>
        <dbReference type="HAMAP-Rule" id="MF_01358"/>
    </source>
</evidence>
<dbReference type="InterPro" id="IPR020396">
    <property type="entry name" value="NADH_UbQ_OxRdtase_CS"/>
</dbReference>
<comment type="subunit">
    <text evidence="14">NDH-1 is composed of 14 different subunits. Subunits NuoB, C, D, E, F, and G constitute the peripheral sector of the complex.</text>
</comment>
<dbReference type="InterPro" id="IPR037232">
    <property type="entry name" value="NADH_quin_OxRdtase_su_C/D-like"/>
</dbReference>
<evidence type="ECO:0000313" key="19">
    <source>
        <dbReference type="Proteomes" id="UP000199459"/>
    </source>
</evidence>
<dbReference type="PROSITE" id="PS00542">
    <property type="entry name" value="COMPLEX1_30K"/>
    <property type="match status" value="1"/>
</dbReference>